<comment type="similarity">
    <text evidence="1">Belongs to the synaptobrevin family.</text>
</comment>
<dbReference type="GO" id="GO:0016020">
    <property type="term" value="C:membrane"/>
    <property type="evidence" value="ECO:0007669"/>
    <property type="project" value="InterPro"/>
</dbReference>
<comment type="subcellular location">
    <subcellularLocation>
        <location evidence="7">Endomembrane system</location>
        <topology evidence="7">Single-pass type IV membrane protein</topology>
    </subcellularLocation>
</comment>
<keyword evidence="5 9" id="KW-1133">Transmembrane helix</keyword>
<dbReference type="STRING" id="451379.A0A0N5AMX4"/>
<feature type="transmembrane region" description="Helical" evidence="9">
    <location>
        <begin position="76"/>
        <end position="96"/>
    </location>
</feature>
<feature type="domain" description="V-SNARE coiled-coil homology" evidence="10">
    <location>
        <begin position="12"/>
        <end position="72"/>
    </location>
</feature>
<dbReference type="Proteomes" id="UP000046393">
    <property type="component" value="Unplaced"/>
</dbReference>
<sequence>MEENRQDEQSARMSQLQQQVSQVKTVMSNNVQRILERGDRLENLESRTDALTASSENFKISARRVQRHMCRQNAKWTIIVSVGTILIVIIIILLILNGLGVFGNN</sequence>
<dbReference type="PROSITE" id="PS50892">
    <property type="entry name" value="V_SNARE"/>
    <property type="match status" value="1"/>
</dbReference>
<organism evidence="11 12">
    <name type="scientific">Syphacia muris</name>
    <dbReference type="NCBI Taxonomy" id="451379"/>
    <lineage>
        <taxon>Eukaryota</taxon>
        <taxon>Metazoa</taxon>
        <taxon>Ecdysozoa</taxon>
        <taxon>Nematoda</taxon>
        <taxon>Chromadorea</taxon>
        <taxon>Rhabditida</taxon>
        <taxon>Spirurina</taxon>
        <taxon>Oxyuridomorpha</taxon>
        <taxon>Oxyuroidea</taxon>
        <taxon>Oxyuridae</taxon>
        <taxon>Syphacia</taxon>
    </lineage>
</organism>
<dbReference type="InterPro" id="IPR001388">
    <property type="entry name" value="Synaptobrevin-like"/>
</dbReference>
<dbReference type="SUPFAM" id="SSF58038">
    <property type="entry name" value="SNARE fusion complex"/>
    <property type="match status" value="1"/>
</dbReference>
<protein>
    <submittedName>
        <fullName evidence="12">V-SNARE coiled-coil homology domain-containing protein</fullName>
    </submittedName>
</protein>
<dbReference type="GO" id="GO:0005737">
    <property type="term" value="C:cytoplasm"/>
    <property type="evidence" value="ECO:0007669"/>
    <property type="project" value="UniProtKB-ARBA"/>
</dbReference>
<dbReference type="GO" id="GO:0015031">
    <property type="term" value="P:protein transport"/>
    <property type="evidence" value="ECO:0007669"/>
    <property type="project" value="UniProtKB-KW"/>
</dbReference>
<reference evidence="12" key="1">
    <citation type="submission" date="2017-02" db="UniProtKB">
        <authorList>
            <consortium name="WormBaseParasite"/>
        </authorList>
    </citation>
    <scope>IDENTIFICATION</scope>
</reference>
<dbReference type="PRINTS" id="PR00219">
    <property type="entry name" value="SYNAPTOBREVN"/>
</dbReference>
<dbReference type="Pfam" id="PF00957">
    <property type="entry name" value="Synaptobrevin"/>
    <property type="match status" value="1"/>
</dbReference>
<dbReference type="PIRSF" id="PIRSF005409">
    <property type="entry name" value="Synaptobrevin_euk"/>
    <property type="match status" value="1"/>
</dbReference>
<evidence type="ECO:0000259" key="10">
    <source>
        <dbReference type="PROSITE" id="PS50892"/>
    </source>
</evidence>
<dbReference type="WBParaSite" id="SMUV_0000594701-mRNA-1">
    <property type="protein sequence ID" value="SMUV_0000594701-mRNA-1"/>
    <property type="gene ID" value="SMUV_0000594701"/>
</dbReference>
<dbReference type="AlphaFoldDB" id="A0A0N5AMX4"/>
<keyword evidence="3 9" id="KW-0812">Transmembrane</keyword>
<proteinExistence type="inferred from homology"/>
<evidence type="ECO:0000256" key="5">
    <source>
        <dbReference type="ARBA" id="ARBA00022989"/>
    </source>
</evidence>
<evidence type="ECO:0000313" key="12">
    <source>
        <dbReference type="WBParaSite" id="SMUV_0000594701-mRNA-1"/>
    </source>
</evidence>
<dbReference type="InterPro" id="IPR042855">
    <property type="entry name" value="V_SNARE_CC"/>
</dbReference>
<evidence type="ECO:0000256" key="8">
    <source>
        <dbReference type="PROSITE-ProRule" id="PRU00290"/>
    </source>
</evidence>
<dbReference type="FunFam" id="1.20.5.110:FF:000004">
    <property type="entry name" value="Vesicle-associated membrane protein 7"/>
    <property type="match status" value="1"/>
</dbReference>
<dbReference type="GO" id="GO:0016192">
    <property type="term" value="P:vesicle-mediated transport"/>
    <property type="evidence" value="ECO:0007669"/>
    <property type="project" value="InterPro"/>
</dbReference>
<name>A0A0N5AMX4_9BILA</name>
<evidence type="ECO:0000256" key="7">
    <source>
        <dbReference type="ARBA" id="ARBA00046280"/>
    </source>
</evidence>
<keyword evidence="2" id="KW-0813">Transport</keyword>
<keyword evidence="8" id="KW-0175">Coiled coil</keyword>
<evidence type="ECO:0000256" key="9">
    <source>
        <dbReference type="SAM" id="Phobius"/>
    </source>
</evidence>
<evidence type="ECO:0000256" key="2">
    <source>
        <dbReference type="ARBA" id="ARBA00022448"/>
    </source>
</evidence>
<dbReference type="Gene3D" id="1.20.5.110">
    <property type="match status" value="1"/>
</dbReference>
<keyword evidence="4" id="KW-0653">Protein transport</keyword>
<evidence type="ECO:0000256" key="4">
    <source>
        <dbReference type="ARBA" id="ARBA00022927"/>
    </source>
</evidence>
<dbReference type="GO" id="GO:0012505">
    <property type="term" value="C:endomembrane system"/>
    <property type="evidence" value="ECO:0007669"/>
    <property type="project" value="UniProtKB-SubCell"/>
</dbReference>
<keyword evidence="6 9" id="KW-0472">Membrane</keyword>
<evidence type="ECO:0000313" key="11">
    <source>
        <dbReference type="Proteomes" id="UP000046393"/>
    </source>
</evidence>
<keyword evidence="11" id="KW-1185">Reference proteome</keyword>
<accession>A0A0N5AMX4</accession>
<evidence type="ECO:0000256" key="3">
    <source>
        <dbReference type="ARBA" id="ARBA00022692"/>
    </source>
</evidence>
<dbReference type="InterPro" id="IPR016444">
    <property type="entry name" value="Synaptobrevin/VAMP"/>
</dbReference>
<evidence type="ECO:0000256" key="1">
    <source>
        <dbReference type="ARBA" id="ARBA00008025"/>
    </source>
</evidence>
<evidence type="ECO:0000256" key="6">
    <source>
        <dbReference type="ARBA" id="ARBA00023136"/>
    </source>
</evidence>
<dbReference type="PANTHER" id="PTHR45701">
    <property type="entry name" value="SYNAPTOBREVIN FAMILY MEMBER"/>
    <property type="match status" value="1"/>
</dbReference>